<dbReference type="SUPFAM" id="SSF48452">
    <property type="entry name" value="TPR-like"/>
    <property type="match status" value="3"/>
</dbReference>
<dbReference type="InterPro" id="IPR049945">
    <property type="entry name" value="AAA_22"/>
</dbReference>
<dbReference type="SMART" id="SM00382">
    <property type="entry name" value="AAA"/>
    <property type="match status" value="1"/>
</dbReference>
<dbReference type="SUPFAM" id="SSF52540">
    <property type="entry name" value="P-loop containing nucleoside triphosphate hydrolases"/>
    <property type="match status" value="1"/>
</dbReference>
<dbReference type="Proteomes" id="UP001500280">
    <property type="component" value="Unassembled WGS sequence"/>
</dbReference>
<dbReference type="Pfam" id="PF13374">
    <property type="entry name" value="TPR_10"/>
    <property type="match status" value="1"/>
</dbReference>
<gene>
    <name evidence="4" type="ORF">GCM10009745_48540</name>
</gene>
<evidence type="ECO:0000259" key="3">
    <source>
        <dbReference type="SMART" id="SM01043"/>
    </source>
</evidence>
<dbReference type="PANTHER" id="PTHR47691">
    <property type="entry name" value="REGULATOR-RELATED"/>
    <property type="match status" value="1"/>
</dbReference>
<dbReference type="PANTHER" id="PTHR47691:SF3">
    <property type="entry name" value="HTH-TYPE TRANSCRIPTIONAL REGULATOR RV0890C-RELATED"/>
    <property type="match status" value="1"/>
</dbReference>
<keyword evidence="5" id="KW-1185">Reference proteome</keyword>
<feature type="region of interest" description="Disordered" evidence="1">
    <location>
        <begin position="265"/>
        <end position="296"/>
    </location>
</feature>
<reference evidence="5" key="1">
    <citation type="journal article" date="2019" name="Int. J. Syst. Evol. Microbiol.">
        <title>The Global Catalogue of Microorganisms (GCM) 10K type strain sequencing project: providing services to taxonomists for standard genome sequencing and annotation.</title>
        <authorList>
            <consortium name="The Broad Institute Genomics Platform"/>
            <consortium name="The Broad Institute Genome Sequencing Center for Infectious Disease"/>
            <person name="Wu L."/>
            <person name="Ma J."/>
        </authorList>
    </citation>
    <scope>NUCLEOTIDE SEQUENCE [LARGE SCALE GENOMIC DNA]</scope>
    <source>
        <strain evidence="5">JCM 14307</strain>
    </source>
</reference>
<comment type="caution">
    <text evidence="4">The sequence shown here is derived from an EMBL/GenBank/DDBJ whole genome shotgun (WGS) entry which is preliminary data.</text>
</comment>
<evidence type="ECO:0000313" key="4">
    <source>
        <dbReference type="EMBL" id="GAA1696743.1"/>
    </source>
</evidence>
<protein>
    <recommendedName>
        <fullName evidence="6">Tetratricopeptide repeat protein</fullName>
    </recommendedName>
</protein>
<dbReference type="CDD" id="cd15831">
    <property type="entry name" value="BTAD"/>
    <property type="match status" value="1"/>
</dbReference>
<dbReference type="InterPro" id="IPR027417">
    <property type="entry name" value="P-loop_NTPase"/>
</dbReference>
<dbReference type="Pfam" id="PF03704">
    <property type="entry name" value="BTAD"/>
    <property type="match status" value="1"/>
</dbReference>
<dbReference type="Gene3D" id="3.40.50.300">
    <property type="entry name" value="P-loop containing nucleotide triphosphate hydrolases"/>
    <property type="match status" value="1"/>
</dbReference>
<feature type="compositionally biased region" description="Low complexity" evidence="1">
    <location>
        <begin position="280"/>
        <end position="295"/>
    </location>
</feature>
<dbReference type="Gene3D" id="1.10.10.10">
    <property type="entry name" value="Winged helix-like DNA-binding domain superfamily/Winged helix DNA-binding domain"/>
    <property type="match status" value="1"/>
</dbReference>
<name>A0ABP4U1V6_9ACTN</name>
<feature type="domain" description="Bacterial transcriptional activator" evidence="3">
    <location>
        <begin position="101"/>
        <end position="244"/>
    </location>
</feature>
<dbReference type="InterPro" id="IPR003593">
    <property type="entry name" value="AAA+_ATPase"/>
</dbReference>
<evidence type="ECO:0000259" key="2">
    <source>
        <dbReference type="SMART" id="SM00382"/>
    </source>
</evidence>
<dbReference type="Gene3D" id="1.25.40.10">
    <property type="entry name" value="Tetratricopeptide repeat domain"/>
    <property type="match status" value="2"/>
</dbReference>
<evidence type="ECO:0000256" key="1">
    <source>
        <dbReference type="SAM" id="MobiDB-lite"/>
    </source>
</evidence>
<evidence type="ECO:0008006" key="6">
    <source>
        <dbReference type="Google" id="ProtNLM"/>
    </source>
</evidence>
<dbReference type="SMART" id="SM01043">
    <property type="entry name" value="BTAD"/>
    <property type="match status" value="1"/>
</dbReference>
<feature type="domain" description="AAA+ ATPase" evidence="2">
    <location>
        <begin position="313"/>
        <end position="455"/>
    </location>
</feature>
<dbReference type="InterPro" id="IPR036388">
    <property type="entry name" value="WH-like_DNA-bd_sf"/>
</dbReference>
<dbReference type="InterPro" id="IPR016032">
    <property type="entry name" value="Sig_transdc_resp-reg_C-effctor"/>
</dbReference>
<dbReference type="InterPro" id="IPR011990">
    <property type="entry name" value="TPR-like_helical_dom_sf"/>
</dbReference>
<sequence>MGSAVDAAFEVLVLGPTLLRVRGAELRVDRPLQRALLVRLAMARGHGVPDEVLAGAVWGEVEKPRERLRVLAHRLRRSLGDYAGLVHRTENGYALTGSGPADLIKVEQLLPAVEVARRDQGYGAVSSAAADALALWRGPALADLRDTPFGAVEAARLDDLFIELQTNRIEAELARGAVVVTEADQLARQNPLNERLVGLAVIALYRAGQQAEALARIATLRTALADQLGIDPSRETTDLELKLLRQDPSLLPPVQPPAVAVRAGVRRAATPRPGAPTPATPAAAPPTAGASRAGTSMVGRDGDLAVLLDRLSGPAVITLTGGPGVGKTRLAKEVSATVSGSGRAAYWLDLTAITTPEAILPSLASVTGVEASADGLLSRCVERLAGGLLVLDNAEHLVEPVGTLLSEIGDQGVSILVTSQQPVRVVGEQVHPIGPLDREAAARLFRERSRLPPDGQTQLIDEICTAVDRLPLAIELAAGLTRTMTVEQLALRIEDRLRLLVGGMRSAGRRHTSLRRAIDWSSSLLDPLGREVLYRVAVFVGGFTLDAAEQVVYDDPDPVDLKAILADLCERSLVTIESGDRFVLLQSIRDYALEQLHATGNESAVRGRHATWCAELAARTFRDGGPDHELVVAELNSEAGNLRAAIEWALRTPGEAGRVLEIAAPTGWYWMGHGLIAESRDWLRRALDAEDGSPTETRAAALRAAASLTRNNGDPAGARLLGDEALRIYRHLDDLPGIISALIGLCFTNLTLGDLDLAAQQGQEAVALAEPTGNARLLATALNVTAAVLQRLGRTADAVQAYVDACDLWRSSDDQRGLAGTLSNLGQLYLQMGDLAASRERALEALRIYHELDLLDALVDCMDQLAASELALGNHQQALRLVTAAEAQRVRAGTPLLISDEIESRNAVEQTARAALGPAAEAIAAKAHDEPITDLVAELLRG</sequence>
<dbReference type="InterPro" id="IPR005158">
    <property type="entry name" value="BTAD"/>
</dbReference>
<accession>A0ABP4U1V6</accession>
<dbReference type="Pfam" id="PF13401">
    <property type="entry name" value="AAA_22"/>
    <property type="match status" value="1"/>
</dbReference>
<dbReference type="SUPFAM" id="SSF46894">
    <property type="entry name" value="C-terminal effector domain of the bipartite response regulators"/>
    <property type="match status" value="1"/>
</dbReference>
<proteinExistence type="predicted"/>
<dbReference type="RefSeq" id="WP_344156217.1">
    <property type="nucleotide sequence ID" value="NZ_BAAANF010000017.1"/>
</dbReference>
<dbReference type="EMBL" id="BAAANF010000017">
    <property type="protein sequence ID" value="GAA1696743.1"/>
    <property type="molecule type" value="Genomic_DNA"/>
</dbReference>
<organism evidence="4 5">
    <name type="scientific">Kribbella yunnanensis</name>
    <dbReference type="NCBI Taxonomy" id="190194"/>
    <lineage>
        <taxon>Bacteria</taxon>
        <taxon>Bacillati</taxon>
        <taxon>Actinomycetota</taxon>
        <taxon>Actinomycetes</taxon>
        <taxon>Propionibacteriales</taxon>
        <taxon>Kribbellaceae</taxon>
        <taxon>Kribbella</taxon>
    </lineage>
</organism>
<evidence type="ECO:0000313" key="5">
    <source>
        <dbReference type="Proteomes" id="UP001500280"/>
    </source>
</evidence>